<comment type="similarity">
    <text evidence="1">Belongs to the LysR transcriptional regulatory family.</text>
</comment>
<dbReference type="Pfam" id="PF03466">
    <property type="entry name" value="LysR_substrate"/>
    <property type="match status" value="1"/>
</dbReference>
<evidence type="ECO:0000256" key="3">
    <source>
        <dbReference type="ARBA" id="ARBA00023125"/>
    </source>
</evidence>
<evidence type="ECO:0000256" key="1">
    <source>
        <dbReference type="ARBA" id="ARBA00009437"/>
    </source>
</evidence>
<dbReference type="PANTHER" id="PTHR30126">
    <property type="entry name" value="HTH-TYPE TRANSCRIPTIONAL REGULATOR"/>
    <property type="match status" value="1"/>
</dbReference>
<evidence type="ECO:0000256" key="2">
    <source>
        <dbReference type="ARBA" id="ARBA00023015"/>
    </source>
</evidence>
<dbReference type="InterPro" id="IPR036388">
    <property type="entry name" value="WH-like_DNA-bd_sf"/>
</dbReference>
<dbReference type="EMBL" id="OW150024">
    <property type="protein sequence ID" value="CAH2031262.1"/>
    <property type="molecule type" value="Genomic_DNA"/>
</dbReference>
<keyword evidence="2" id="KW-0805">Transcription regulation</keyword>
<reference evidence="6 7" key="1">
    <citation type="submission" date="2022-03" db="EMBL/GenBank/DDBJ databases">
        <authorList>
            <person name="Koch H."/>
        </authorList>
    </citation>
    <scope>NUCLEOTIDE SEQUENCE [LARGE SCALE GENOMIC DNA]</scope>
    <source>
        <strain evidence="6 7">G1</strain>
    </source>
</reference>
<dbReference type="SUPFAM" id="SSF46785">
    <property type="entry name" value="Winged helix' DNA-binding domain"/>
    <property type="match status" value="1"/>
</dbReference>
<dbReference type="NCBIfam" id="NF040786">
    <property type="entry name" value="LysR_Sec_metab"/>
    <property type="match status" value="1"/>
</dbReference>
<accession>A0ABM9D873</accession>
<dbReference type="RefSeq" id="WP_305732096.1">
    <property type="nucleotide sequence ID" value="NZ_OW150024.1"/>
</dbReference>
<dbReference type="PANTHER" id="PTHR30126:SF91">
    <property type="entry name" value="LYSR FAMILY TRANSCRIPTIONAL REGULATOR"/>
    <property type="match status" value="1"/>
</dbReference>
<protein>
    <submittedName>
        <fullName evidence="6">Transcriptional regulator, LysR family</fullName>
    </submittedName>
</protein>
<sequence>MTLKQIEVFLAVAATRSFSRGGEAVSLAQSTVSQHIRALEEELGVMLFNRNTTNISLTEGGRLFLEQARRIWRTCDKAQTAMKRFAGLDEAVLRVGASSTLAISIIPELLGKFIARYPGVLLELQQNDSHQTIRSLIDDEVELALTGGKFDEDHVVFEKLFDEQILLVAPANREFTSAILNNRADRKNIPLIVREPGSGTRQAVEKSLRKAGLSLTDFLIVAQLGSEEAIRRAVLGGAGCAFISSLVVSHELSSRQLIEYTLDGIQIERSFYLASREGHNLSPAALAFVQAIQDVLALRLTP</sequence>
<dbReference type="PRINTS" id="PR00039">
    <property type="entry name" value="HTHLYSR"/>
</dbReference>
<evidence type="ECO:0000259" key="5">
    <source>
        <dbReference type="PROSITE" id="PS50931"/>
    </source>
</evidence>
<dbReference type="Proteomes" id="UP001295463">
    <property type="component" value="Chromosome"/>
</dbReference>
<dbReference type="InterPro" id="IPR047788">
    <property type="entry name" value="LysR-like_Sec_metab"/>
</dbReference>
<dbReference type="InterPro" id="IPR000847">
    <property type="entry name" value="LysR_HTH_N"/>
</dbReference>
<organism evidence="6 7">
    <name type="scientific">Trichlorobacter ammonificans</name>
    <dbReference type="NCBI Taxonomy" id="2916410"/>
    <lineage>
        <taxon>Bacteria</taxon>
        <taxon>Pseudomonadati</taxon>
        <taxon>Thermodesulfobacteriota</taxon>
        <taxon>Desulfuromonadia</taxon>
        <taxon>Geobacterales</taxon>
        <taxon>Geobacteraceae</taxon>
        <taxon>Trichlorobacter</taxon>
    </lineage>
</organism>
<gene>
    <name evidence="6" type="ORF">GEAMG1_1432</name>
</gene>
<keyword evidence="4" id="KW-0804">Transcription</keyword>
<keyword evidence="3" id="KW-0238">DNA-binding</keyword>
<feature type="domain" description="HTH lysR-type" evidence="5">
    <location>
        <begin position="1"/>
        <end position="58"/>
    </location>
</feature>
<proteinExistence type="inferred from homology"/>
<evidence type="ECO:0000256" key="4">
    <source>
        <dbReference type="ARBA" id="ARBA00023163"/>
    </source>
</evidence>
<evidence type="ECO:0000313" key="6">
    <source>
        <dbReference type="EMBL" id="CAH2031262.1"/>
    </source>
</evidence>
<evidence type="ECO:0000313" key="7">
    <source>
        <dbReference type="Proteomes" id="UP001295463"/>
    </source>
</evidence>
<dbReference type="Gene3D" id="1.10.10.10">
    <property type="entry name" value="Winged helix-like DNA-binding domain superfamily/Winged helix DNA-binding domain"/>
    <property type="match status" value="1"/>
</dbReference>
<dbReference type="Gene3D" id="3.40.190.290">
    <property type="match status" value="1"/>
</dbReference>
<keyword evidence="7" id="KW-1185">Reference proteome</keyword>
<dbReference type="PROSITE" id="PS50931">
    <property type="entry name" value="HTH_LYSR"/>
    <property type="match status" value="1"/>
</dbReference>
<dbReference type="InterPro" id="IPR036390">
    <property type="entry name" value="WH_DNA-bd_sf"/>
</dbReference>
<dbReference type="InterPro" id="IPR005119">
    <property type="entry name" value="LysR_subst-bd"/>
</dbReference>
<name>A0ABM9D873_9BACT</name>
<dbReference type="SUPFAM" id="SSF53850">
    <property type="entry name" value="Periplasmic binding protein-like II"/>
    <property type="match status" value="1"/>
</dbReference>
<dbReference type="Pfam" id="PF00126">
    <property type="entry name" value="HTH_1"/>
    <property type="match status" value="1"/>
</dbReference>